<dbReference type="EMBL" id="BQNB010010342">
    <property type="protein sequence ID" value="GJS75987.1"/>
    <property type="molecule type" value="Genomic_DNA"/>
</dbReference>
<sequence>MSSKLIQYVVGIKNKRKIKLPSKLADSVCSWNKEMINKADMEEFTESDEIRDCIQEMEEINDVREHVTVKTSMKESLNVKEMNVNVKLNVPDQDTQEKNVNDKSNMSTTINDNNVKNCFETMDRDQGINNSNNVKENVWKKIDHAVNIDNDAKISTEIKGLDNSLLFVPTELIEIDREVVVFDAELVELGSRKWMNTLCGYFVGCNMVLSELRYNDRRM</sequence>
<proteinExistence type="predicted"/>
<comment type="caution">
    <text evidence="1">The sequence shown here is derived from an EMBL/GenBank/DDBJ whole genome shotgun (WGS) entry which is preliminary data.</text>
</comment>
<evidence type="ECO:0000313" key="2">
    <source>
        <dbReference type="Proteomes" id="UP001151760"/>
    </source>
</evidence>
<dbReference type="Proteomes" id="UP001151760">
    <property type="component" value="Unassembled WGS sequence"/>
</dbReference>
<reference evidence="1" key="2">
    <citation type="submission" date="2022-01" db="EMBL/GenBank/DDBJ databases">
        <authorList>
            <person name="Yamashiro T."/>
            <person name="Shiraishi A."/>
            <person name="Satake H."/>
            <person name="Nakayama K."/>
        </authorList>
    </citation>
    <scope>NUCLEOTIDE SEQUENCE</scope>
</reference>
<name>A0ABQ4YGJ8_9ASTR</name>
<accession>A0ABQ4YGJ8</accession>
<protein>
    <submittedName>
        <fullName evidence="1">Uncharacterized protein</fullName>
    </submittedName>
</protein>
<gene>
    <name evidence="1" type="ORF">Tco_0725868</name>
</gene>
<organism evidence="1 2">
    <name type="scientific">Tanacetum coccineum</name>
    <dbReference type="NCBI Taxonomy" id="301880"/>
    <lineage>
        <taxon>Eukaryota</taxon>
        <taxon>Viridiplantae</taxon>
        <taxon>Streptophyta</taxon>
        <taxon>Embryophyta</taxon>
        <taxon>Tracheophyta</taxon>
        <taxon>Spermatophyta</taxon>
        <taxon>Magnoliopsida</taxon>
        <taxon>eudicotyledons</taxon>
        <taxon>Gunneridae</taxon>
        <taxon>Pentapetalae</taxon>
        <taxon>asterids</taxon>
        <taxon>campanulids</taxon>
        <taxon>Asterales</taxon>
        <taxon>Asteraceae</taxon>
        <taxon>Asteroideae</taxon>
        <taxon>Anthemideae</taxon>
        <taxon>Anthemidinae</taxon>
        <taxon>Tanacetum</taxon>
    </lineage>
</organism>
<reference evidence="1" key="1">
    <citation type="journal article" date="2022" name="Int. J. Mol. Sci.">
        <title>Draft Genome of Tanacetum Coccineum: Genomic Comparison of Closely Related Tanacetum-Family Plants.</title>
        <authorList>
            <person name="Yamashiro T."/>
            <person name="Shiraishi A."/>
            <person name="Nakayama K."/>
            <person name="Satake H."/>
        </authorList>
    </citation>
    <scope>NUCLEOTIDE SEQUENCE</scope>
</reference>
<evidence type="ECO:0000313" key="1">
    <source>
        <dbReference type="EMBL" id="GJS75987.1"/>
    </source>
</evidence>
<keyword evidence="2" id="KW-1185">Reference proteome</keyword>